<gene>
    <name evidence="7" type="ORF">DACRYDRAFT_18936</name>
</gene>
<comment type="similarity">
    <text evidence="2">Belongs to the glycosyl hydrolase 3 family.</text>
</comment>
<dbReference type="InterPro" id="IPR036881">
    <property type="entry name" value="Glyco_hydro_3_C_sf"/>
</dbReference>
<organism evidence="7 8">
    <name type="scientific">Dacryopinax primogenitus (strain DJM 731)</name>
    <name type="common">Brown rot fungus</name>
    <dbReference type="NCBI Taxonomy" id="1858805"/>
    <lineage>
        <taxon>Eukaryota</taxon>
        <taxon>Fungi</taxon>
        <taxon>Dikarya</taxon>
        <taxon>Basidiomycota</taxon>
        <taxon>Agaricomycotina</taxon>
        <taxon>Dacrymycetes</taxon>
        <taxon>Dacrymycetales</taxon>
        <taxon>Dacrymycetaceae</taxon>
        <taxon>Dacryopinax</taxon>
    </lineage>
</organism>
<dbReference type="InterPro" id="IPR017853">
    <property type="entry name" value="GH"/>
</dbReference>
<dbReference type="GeneID" id="63686473"/>
<evidence type="ECO:0000259" key="6">
    <source>
        <dbReference type="PROSITE" id="PS51820"/>
    </source>
</evidence>
<evidence type="ECO:0000256" key="1">
    <source>
        <dbReference type="ARBA" id="ARBA00000448"/>
    </source>
</evidence>
<dbReference type="AlphaFoldDB" id="M5FQZ9"/>
<evidence type="ECO:0000256" key="5">
    <source>
        <dbReference type="ARBA" id="ARBA00023295"/>
    </source>
</evidence>
<evidence type="ECO:0000256" key="2">
    <source>
        <dbReference type="ARBA" id="ARBA00005336"/>
    </source>
</evidence>
<dbReference type="Pfam" id="PF01915">
    <property type="entry name" value="Glyco_hydro_3_C"/>
    <property type="match status" value="1"/>
</dbReference>
<dbReference type="GO" id="GO:0008422">
    <property type="term" value="F:beta-glucosidase activity"/>
    <property type="evidence" value="ECO:0007669"/>
    <property type="project" value="UniProtKB-EC"/>
</dbReference>
<dbReference type="InterPro" id="IPR002772">
    <property type="entry name" value="Glyco_hydro_3_C"/>
</dbReference>
<comment type="catalytic activity">
    <reaction evidence="1">
        <text>Hydrolysis of terminal, non-reducing beta-D-glucosyl residues with release of beta-D-glucose.</text>
        <dbReference type="EC" id="3.2.1.21"/>
    </reaction>
</comment>
<dbReference type="PROSITE" id="PS51820">
    <property type="entry name" value="PA14"/>
    <property type="match status" value="1"/>
</dbReference>
<dbReference type="GO" id="GO:0009251">
    <property type="term" value="P:glucan catabolic process"/>
    <property type="evidence" value="ECO:0007669"/>
    <property type="project" value="TreeGrafter"/>
</dbReference>
<evidence type="ECO:0000256" key="4">
    <source>
        <dbReference type="ARBA" id="ARBA00022801"/>
    </source>
</evidence>
<dbReference type="InterPro" id="IPR037524">
    <property type="entry name" value="PA14/GLEYA"/>
</dbReference>
<dbReference type="Gene3D" id="2.60.120.260">
    <property type="entry name" value="Galactose-binding domain-like"/>
    <property type="match status" value="1"/>
</dbReference>
<dbReference type="EMBL" id="JH795878">
    <property type="protein sequence ID" value="EJT97239.1"/>
    <property type="molecule type" value="Genomic_DNA"/>
</dbReference>
<feature type="domain" description="PA14" evidence="6">
    <location>
        <begin position="254"/>
        <end position="351"/>
    </location>
</feature>
<dbReference type="PANTHER" id="PTHR42715">
    <property type="entry name" value="BETA-GLUCOSIDASE"/>
    <property type="match status" value="1"/>
</dbReference>
<dbReference type="PANTHER" id="PTHR42715:SF10">
    <property type="entry name" value="BETA-GLUCOSIDASE"/>
    <property type="match status" value="1"/>
</dbReference>
<dbReference type="EC" id="3.2.1.21" evidence="3"/>
<evidence type="ECO:0000313" key="7">
    <source>
        <dbReference type="EMBL" id="EJT97239.1"/>
    </source>
</evidence>
<evidence type="ECO:0000256" key="3">
    <source>
        <dbReference type="ARBA" id="ARBA00012744"/>
    </source>
</evidence>
<keyword evidence="5" id="KW-0326">Glycosidase</keyword>
<dbReference type="Gene3D" id="3.40.50.1700">
    <property type="entry name" value="Glycoside hydrolase family 3 C-terminal domain"/>
    <property type="match status" value="1"/>
</dbReference>
<dbReference type="InterPro" id="IPR036962">
    <property type="entry name" value="Glyco_hydro_3_N_sf"/>
</dbReference>
<dbReference type="OrthoDB" id="47059at2759"/>
<dbReference type="SUPFAM" id="SSF51445">
    <property type="entry name" value="(Trans)glycosidases"/>
    <property type="match status" value="1"/>
</dbReference>
<dbReference type="InterPro" id="IPR050288">
    <property type="entry name" value="Cellulose_deg_GH3"/>
</dbReference>
<keyword evidence="4" id="KW-0378">Hydrolase</keyword>
<keyword evidence="8" id="KW-1185">Reference proteome</keyword>
<evidence type="ECO:0000313" key="8">
    <source>
        <dbReference type="Proteomes" id="UP000030653"/>
    </source>
</evidence>
<dbReference type="Proteomes" id="UP000030653">
    <property type="component" value="Unassembled WGS sequence"/>
</dbReference>
<dbReference type="HOGENOM" id="CLU_789933_0_0_1"/>
<dbReference type="Gene3D" id="3.20.20.300">
    <property type="entry name" value="Glycoside hydrolase, family 3, N-terminal domain"/>
    <property type="match status" value="1"/>
</dbReference>
<proteinExistence type="inferred from homology"/>
<accession>M5FQZ9</accession>
<dbReference type="STRING" id="1858805.M5FQZ9"/>
<dbReference type="RefSeq" id="XP_040624137.1">
    <property type="nucleotide sequence ID" value="XM_040771411.1"/>
</dbReference>
<name>M5FQZ9_DACPD</name>
<protein>
    <recommendedName>
        <fullName evidence="3">beta-glucosidase</fullName>
        <ecNumber evidence="3">3.2.1.21</ecNumber>
    </recommendedName>
</protein>
<dbReference type="SUPFAM" id="SSF52279">
    <property type="entry name" value="Beta-D-glucan exohydrolase, C-terminal domain"/>
    <property type="match status" value="1"/>
</dbReference>
<sequence>MAATWDLDLVGEVAAKILAPECKLKAASMLLGPTCNIQRVNRDLSRTLLRLMNREGISACIKHLVGNEQEQERRGSDSLNSDRPLQESYLYPFILAQKNSKPWSYMTASVISPPIVERSLISIVQRVAEFVKKVATSAPEILDGDQKERTYDTRADAALLRKVASNAIVLLKNNGAILPLKAENIKTLAIIGPSAKQMYCACGGSASLNASYVVTPTDGIVAALPKNVNVVYAEGCQGHKRAPILTDHELTTPKGTPGMKGTFYLKQTDNGQYSEPTDSFLLDNMNSKMHDSDIFFAKEEWYMVLEGRIRPVQEKTEFRLGPSVSGRARLFLDDTLLIDLWSWGPGTAQAR</sequence>
<reference evidence="7 8" key="1">
    <citation type="journal article" date="2012" name="Science">
        <title>The Paleozoic origin of enzymatic lignin decomposition reconstructed from 31 fungal genomes.</title>
        <authorList>
            <person name="Floudas D."/>
            <person name="Binder M."/>
            <person name="Riley R."/>
            <person name="Barry K."/>
            <person name="Blanchette R.A."/>
            <person name="Henrissat B."/>
            <person name="Martinez A.T."/>
            <person name="Otillar R."/>
            <person name="Spatafora J.W."/>
            <person name="Yadav J.S."/>
            <person name="Aerts A."/>
            <person name="Benoit I."/>
            <person name="Boyd A."/>
            <person name="Carlson A."/>
            <person name="Copeland A."/>
            <person name="Coutinho P.M."/>
            <person name="de Vries R.P."/>
            <person name="Ferreira P."/>
            <person name="Findley K."/>
            <person name="Foster B."/>
            <person name="Gaskell J."/>
            <person name="Glotzer D."/>
            <person name="Gorecki P."/>
            <person name="Heitman J."/>
            <person name="Hesse C."/>
            <person name="Hori C."/>
            <person name="Igarashi K."/>
            <person name="Jurgens J.A."/>
            <person name="Kallen N."/>
            <person name="Kersten P."/>
            <person name="Kohler A."/>
            <person name="Kuees U."/>
            <person name="Kumar T.K.A."/>
            <person name="Kuo A."/>
            <person name="LaButti K."/>
            <person name="Larrondo L.F."/>
            <person name="Lindquist E."/>
            <person name="Ling A."/>
            <person name="Lombard V."/>
            <person name="Lucas S."/>
            <person name="Lundell T."/>
            <person name="Martin R."/>
            <person name="McLaughlin D.J."/>
            <person name="Morgenstern I."/>
            <person name="Morin E."/>
            <person name="Murat C."/>
            <person name="Nagy L.G."/>
            <person name="Nolan M."/>
            <person name="Ohm R.A."/>
            <person name="Patyshakuliyeva A."/>
            <person name="Rokas A."/>
            <person name="Ruiz-Duenas F.J."/>
            <person name="Sabat G."/>
            <person name="Salamov A."/>
            <person name="Samejima M."/>
            <person name="Schmutz J."/>
            <person name="Slot J.C."/>
            <person name="St John F."/>
            <person name="Stenlid J."/>
            <person name="Sun H."/>
            <person name="Sun S."/>
            <person name="Syed K."/>
            <person name="Tsang A."/>
            <person name="Wiebenga A."/>
            <person name="Young D."/>
            <person name="Pisabarro A."/>
            <person name="Eastwood D.C."/>
            <person name="Martin F."/>
            <person name="Cullen D."/>
            <person name="Grigoriev I.V."/>
            <person name="Hibbett D.S."/>
        </authorList>
    </citation>
    <scope>NUCLEOTIDE SEQUENCE [LARGE SCALE GENOMIC DNA]</scope>
    <source>
        <strain evidence="7 8">DJM-731 SS1</strain>
    </source>
</reference>